<dbReference type="PANTHER" id="PTHR24559">
    <property type="entry name" value="TRANSPOSON TY3-I GAG-POL POLYPROTEIN"/>
    <property type="match status" value="1"/>
</dbReference>
<proteinExistence type="predicted"/>
<dbReference type="SUPFAM" id="SSF56672">
    <property type="entry name" value="DNA/RNA polymerases"/>
    <property type="match status" value="1"/>
</dbReference>
<dbReference type="InterPro" id="IPR001878">
    <property type="entry name" value="Znf_CCHC"/>
</dbReference>
<reference evidence="3" key="1">
    <citation type="journal article" date="2022" name="Int. J. Mol. Sci.">
        <title>Draft Genome of Tanacetum Coccineum: Genomic Comparison of Closely Related Tanacetum-Family Plants.</title>
        <authorList>
            <person name="Yamashiro T."/>
            <person name="Shiraishi A."/>
            <person name="Nakayama K."/>
            <person name="Satake H."/>
        </authorList>
    </citation>
    <scope>NUCLEOTIDE SEQUENCE</scope>
</reference>
<dbReference type="GO" id="GO:0003964">
    <property type="term" value="F:RNA-directed DNA polymerase activity"/>
    <property type="evidence" value="ECO:0007669"/>
    <property type="project" value="UniProtKB-KW"/>
</dbReference>
<keyword evidence="3" id="KW-0695">RNA-directed DNA polymerase</keyword>
<gene>
    <name evidence="3" type="ORF">Tco_1068534</name>
</gene>
<protein>
    <submittedName>
        <fullName evidence="3">Reverse transcriptase domain-containing protein</fullName>
    </submittedName>
</protein>
<dbReference type="InterPro" id="IPR043128">
    <property type="entry name" value="Rev_trsase/Diguanyl_cyclase"/>
</dbReference>
<keyword evidence="3" id="KW-0808">Transferase</keyword>
<feature type="domain" description="CCHC-type" evidence="2">
    <location>
        <begin position="387"/>
        <end position="402"/>
    </location>
</feature>
<reference evidence="3" key="2">
    <citation type="submission" date="2022-01" db="EMBL/GenBank/DDBJ databases">
        <authorList>
            <person name="Yamashiro T."/>
            <person name="Shiraishi A."/>
            <person name="Satake H."/>
            <person name="Nakayama K."/>
        </authorList>
    </citation>
    <scope>NUCLEOTIDE SEQUENCE</scope>
</reference>
<dbReference type="InterPro" id="IPR036875">
    <property type="entry name" value="Znf_CCHC_sf"/>
</dbReference>
<keyword evidence="1" id="KW-0862">Zinc</keyword>
<dbReference type="Pfam" id="PF00078">
    <property type="entry name" value="RVT_1"/>
    <property type="match status" value="1"/>
</dbReference>
<dbReference type="Proteomes" id="UP001151760">
    <property type="component" value="Unassembled WGS sequence"/>
</dbReference>
<dbReference type="Gene3D" id="3.30.70.270">
    <property type="match status" value="1"/>
</dbReference>
<evidence type="ECO:0000256" key="1">
    <source>
        <dbReference type="PROSITE-ProRule" id="PRU00047"/>
    </source>
</evidence>
<dbReference type="PROSITE" id="PS50158">
    <property type="entry name" value="ZF_CCHC"/>
    <property type="match status" value="1"/>
</dbReference>
<comment type="caution">
    <text evidence="3">The sequence shown here is derived from an EMBL/GenBank/DDBJ whole genome shotgun (WGS) entry which is preliminary data.</text>
</comment>
<dbReference type="InterPro" id="IPR000477">
    <property type="entry name" value="RT_dom"/>
</dbReference>
<keyword evidence="1" id="KW-0863">Zinc-finger</keyword>
<accession>A0ABQ5HHT0</accession>
<dbReference type="InterPro" id="IPR053134">
    <property type="entry name" value="RNA-dir_DNA_polymerase"/>
</dbReference>
<dbReference type="InterPro" id="IPR043502">
    <property type="entry name" value="DNA/RNA_pol_sf"/>
</dbReference>
<dbReference type="SUPFAM" id="SSF57756">
    <property type="entry name" value="Retrovirus zinc finger-like domains"/>
    <property type="match status" value="1"/>
</dbReference>
<keyword evidence="1" id="KW-0479">Metal-binding</keyword>
<dbReference type="Gene3D" id="3.10.10.10">
    <property type="entry name" value="HIV Type 1 Reverse Transcriptase, subunit A, domain 1"/>
    <property type="match status" value="1"/>
</dbReference>
<organism evidence="3 4">
    <name type="scientific">Tanacetum coccineum</name>
    <dbReference type="NCBI Taxonomy" id="301880"/>
    <lineage>
        <taxon>Eukaryota</taxon>
        <taxon>Viridiplantae</taxon>
        <taxon>Streptophyta</taxon>
        <taxon>Embryophyta</taxon>
        <taxon>Tracheophyta</taxon>
        <taxon>Spermatophyta</taxon>
        <taxon>Magnoliopsida</taxon>
        <taxon>eudicotyledons</taxon>
        <taxon>Gunneridae</taxon>
        <taxon>Pentapetalae</taxon>
        <taxon>asterids</taxon>
        <taxon>campanulids</taxon>
        <taxon>Asterales</taxon>
        <taxon>Asteraceae</taxon>
        <taxon>Asteroideae</taxon>
        <taxon>Anthemideae</taxon>
        <taxon>Anthemidinae</taxon>
        <taxon>Tanacetum</taxon>
    </lineage>
</organism>
<keyword evidence="3" id="KW-0548">Nucleotidyltransferase</keyword>
<dbReference type="EMBL" id="BQNB010019583">
    <property type="protein sequence ID" value="GJT86817.1"/>
    <property type="molecule type" value="Genomic_DNA"/>
</dbReference>
<evidence type="ECO:0000259" key="2">
    <source>
        <dbReference type="PROSITE" id="PS50158"/>
    </source>
</evidence>
<name>A0ABQ5HHT0_9ASTR</name>
<keyword evidence="4" id="KW-1185">Reference proteome</keyword>
<evidence type="ECO:0000313" key="4">
    <source>
        <dbReference type="Proteomes" id="UP001151760"/>
    </source>
</evidence>
<sequence length="592" mass="66654">MARSGKDLKMAKLLSFKLYGFLVASSPNHPTSGIEDAFSSNFLDYIQASLDYVPASSRKNYSSSLNNSFESPIPPPTIVPPSPILSLMFNPQEFFLPEELLPPKKQGCNQSFSSTSALPQEFEMGESSCETSVEHHEEQIEEILNHLDELSLDRIEHIEYNIEGLGKVDRMPPKRTSTSAAPSMTQATIKKLVADSVSAALEAQTANMANIDNTNGNIGPREALVARKCSYKEFMSCQPFNFKGTEGAVSLIRWFERTESVFSHSNCTEDWKVKFAAGTLTEEALSWWNSFAQHIGIEEAYKITLIELKKLLLKKFLELATLCPTMVPDSEKMMEVFIGGLPQSIERNNKRQEAVRAFAATLVENIRNCRNKGPATGSNQQPVSVICHACGGKGHYANQCQKTNNYNAQGRAYMLMDRNAHQNPNVVTSYHQLRVRDEDIPKSAFRTRYGHYEFQVMPFGLTNAFAIFMDLMNRVCKPYLDKFVIVFIDDILIYSHNNEEHANHLRIILELLKNEKLYAKFSKCDFWISIVQFLGHLFDNQGLHVDPTKIEAKLCEAPILALPEGNNDLVVYCNASLQGLGDVLMQREKFIA</sequence>
<evidence type="ECO:0000313" key="3">
    <source>
        <dbReference type="EMBL" id="GJT86817.1"/>
    </source>
</evidence>
<dbReference type="PANTHER" id="PTHR24559:SF427">
    <property type="entry name" value="RNA-DIRECTED DNA POLYMERASE"/>
    <property type="match status" value="1"/>
</dbReference>
<dbReference type="CDD" id="cd01647">
    <property type="entry name" value="RT_LTR"/>
    <property type="match status" value="1"/>
</dbReference>